<gene>
    <name evidence="2" type="ORF">FGK63_04575</name>
</gene>
<sequence length="381" mass="42152">MTTSIAFVTTGDIESIATSKRAFGMASPLAGLNYEVSILLEDTPNNRARLALEAPTARALWFDRGSASSELRTKRRILRELAPNIVYVGAYGVRNLVLPLAPTRAFYIVEHSELLSAIANRSMVRRVSDAVLERSSLRFFDGQVCASEYLVDFVKARLRAKAVRRVHYSPYAFTRSVLTPGGAPAPGTAGQTILYMGTLARNYGILHILDAVAQLKETRPGVRLVVLGRGRDYETAVAHARIKGIEDNVDFKGYVPESELPEQLSSADVFIAPLFDTIQDIARCPSKMFMYLPFGKPVVTSPIGEACALFGPDYDFYFKPNDVASMRDRLMAALDRPGDWTPNWTARDHEWQARATAFDTWLRGLGVVSAPHPAGEETQYQ</sequence>
<dbReference type="RefSeq" id="WP_138840396.1">
    <property type="nucleotide sequence ID" value="NZ_VCPD01000001.1"/>
</dbReference>
<proteinExistence type="predicted"/>
<dbReference type="PANTHER" id="PTHR12526:SF600">
    <property type="entry name" value="GLYCOSYL TRANSFERASE GROUP 1"/>
    <property type="match status" value="1"/>
</dbReference>
<evidence type="ECO:0000313" key="3">
    <source>
        <dbReference type="Proteomes" id="UP001193035"/>
    </source>
</evidence>
<evidence type="ECO:0000313" key="2">
    <source>
        <dbReference type="EMBL" id="TMV10339.1"/>
    </source>
</evidence>
<dbReference type="SUPFAM" id="SSF53756">
    <property type="entry name" value="UDP-Glycosyltransferase/glycogen phosphorylase"/>
    <property type="match status" value="1"/>
</dbReference>
<dbReference type="Pfam" id="PF00534">
    <property type="entry name" value="Glycos_transf_1"/>
    <property type="match status" value="1"/>
</dbReference>
<accession>A0ABY2X4L5</accession>
<keyword evidence="3" id="KW-1185">Reference proteome</keyword>
<protein>
    <submittedName>
        <fullName evidence="2">Glycosyltransferase family 4 protein</fullName>
    </submittedName>
</protein>
<dbReference type="PANTHER" id="PTHR12526">
    <property type="entry name" value="GLYCOSYLTRANSFERASE"/>
    <property type="match status" value="1"/>
</dbReference>
<dbReference type="EMBL" id="VCPD01000001">
    <property type="protein sequence ID" value="TMV10339.1"/>
    <property type="molecule type" value="Genomic_DNA"/>
</dbReference>
<dbReference type="CDD" id="cd03801">
    <property type="entry name" value="GT4_PimA-like"/>
    <property type="match status" value="1"/>
</dbReference>
<dbReference type="Gene3D" id="3.40.50.2000">
    <property type="entry name" value="Glycogen Phosphorylase B"/>
    <property type="match status" value="1"/>
</dbReference>
<dbReference type="Proteomes" id="UP001193035">
    <property type="component" value="Unassembled WGS sequence"/>
</dbReference>
<comment type="caution">
    <text evidence="2">The sequence shown here is derived from an EMBL/GenBank/DDBJ whole genome shotgun (WGS) entry which is preliminary data.</text>
</comment>
<evidence type="ECO:0000259" key="1">
    <source>
        <dbReference type="Pfam" id="PF00534"/>
    </source>
</evidence>
<feature type="domain" description="Glycosyl transferase family 1" evidence="1">
    <location>
        <begin position="191"/>
        <end position="337"/>
    </location>
</feature>
<organism evidence="2 3">
    <name type="scientific">Ruegeria sediminis</name>
    <dbReference type="NCBI Taxonomy" id="2583820"/>
    <lineage>
        <taxon>Bacteria</taxon>
        <taxon>Pseudomonadati</taxon>
        <taxon>Pseudomonadota</taxon>
        <taxon>Alphaproteobacteria</taxon>
        <taxon>Rhodobacterales</taxon>
        <taxon>Roseobacteraceae</taxon>
        <taxon>Ruegeria</taxon>
    </lineage>
</organism>
<dbReference type="InterPro" id="IPR001296">
    <property type="entry name" value="Glyco_trans_1"/>
</dbReference>
<reference evidence="2 3" key="1">
    <citation type="submission" date="2019-05" db="EMBL/GenBank/DDBJ databases">
        <title>Ruegeria sp. nov., isolated from tidal flat.</title>
        <authorList>
            <person name="Kim W."/>
        </authorList>
    </citation>
    <scope>NUCLEOTIDE SEQUENCE [LARGE SCALE GENOMIC DNA]</scope>
    <source>
        <strain evidence="2 3">CAU 1488</strain>
    </source>
</reference>
<name>A0ABY2X4L5_9RHOB</name>